<dbReference type="EMBL" id="CAJNDS010002301">
    <property type="protein sequence ID" value="CAE7420948.1"/>
    <property type="molecule type" value="Genomic_DNA"/>
</dbReference>
<accession>A0A812R4E1</accession>
<dbReference type="OrthoDB" id="363546at2759"/>
<gene>
    <name evidence="1" type="ORF">SNAT2548_LOCUS22900</name>
</gene>
<dbReference type="AlphaFoldDB" id="A0A812R4E1"/>
<reference evidence="1" key="1">
    <citation type="submission" date="2021-02" db="EMBL/GenBank/DDBJ databases">
        <authorList>
            <person name="Dougan E. K."/>
            <person name="Rhodes N."/>
            <person name="Thang M."/>
            <person name="Chan C."/>
        </authorList>
    </citation>
    <scope>NUCLEOTIDE SEQUENCE</scope>
</reference>
<keyword evidence="2" id="KW-1185">Reference proteome</keyword>
<comment type="caution">
    <text evidence="1">The sequence shown here is derived from an EMBL/GenBank/DDBJ whole genome shotgun (WGS) entry which is preliminary data.</text>
</comment>
<organism evidence="1 2">
    <name type="scientific">Symbiodinium natans</name>
    <dbReference type="NCBI Taxonomy" id="878477"/>
    <lineage>
        <taxon>Eukaryota</taxon>
        <taxon>Sar</taxon>
        <taxon>Alveolata</taxon>
        <taxon>Dinophyceae</taxon>
        <taxon>Suessiales</taxon>
        <taxon>Symbiodiniaceae</taxon>
        <taxon>Symbiodinium</taxon>
    </lineage>
</organism>
<proteinExistence type="predicted"/>
<evidence type="ECO:0000313" key="1">
    <source>
        <dbReference type="EMBL" id="CAE7420948.1"/>
    </source>
</evidence>
<dbReference type="Proteomes" id="UP000604046">
    <property type="component" value="Unassembled WGS sequence"/>
</dbReference>
<protein>
    <submittedName>
        <fullName evidence="1">Uncharacterized protein</fullName>
    </submittedName>
</protein>
<sequence>MQHPALAMPDVETSYAALARDSLKAASMEHGLQTTAVYWEGQMNSFRGVFGQATYGQKWTWKLVDDRIRSMWGLDACDVAKDPCVFYGDRGYFRKYYGDKDIYAIEPTKKKFNFSFFPTGTVDPFNRKAAGEVSRSDIFAAVMRSAVAVDVDYKLATA</sequence>
<evidence type="ECO:0000313" key="2">
    <source>
        <dbReference type="Proteomes" id="UP000604046"/>
    </source>
</evidence>
<name>A0A812R4E1_9DINO</name>